<evidence type="ECO:0000313" key="4">
    <source>
        <dbReference type="EMBL" id="ASC55527.1"/>
    </source>
</evidence>
<feature type="repeat" description="ANK" evidence="3">
    <location>
        <begin position="159"/>
        <end position="193"/>
    </location>
</feature>
<evidence type="ECO:0000256" key="2">
    <source>
        <dbReference type="ARBA" id="ARBA00023043"/>
    </source>
</evidence>
<dbReference type="InterPro" id="IPR002110">
    <property type="entry name" value="Ankyrin_rpt"/>
</dbReference>
<dbReference type="PROSITE" id="PS50088">
    <property type="entry name" value="ANK_REPEAT"/>
    <property type="match status" value="4"/>
</dbReference>
<feature type="repeat" description="ANK" evidence="3">
    <location>
        <begin position="265"/>
        <end position="299"/>
    </location>
</feature>
<evidence type="ECO:0000313" key="5">
    <source>
        <dbReference type="Proteomes" id="UP000202998"/>
    </source>
</evidence>
<proteinExistence type="predicted"/>
<sequence length="514" mass="55416">MDGASAHTAAFREASLHRYFCSSAPVTLEGIRECLSCGANVNCRGNYNSTPLHAYMHAPGSKSMEVINLLLEAGADMNARDICGFTPLHVYVCYAEVELAVLRELIERGARVDITGKGGMSTDALFAYLNTHGIDDAADFEVVELLIAAGANVNARGEMSKTPLHVYAASFVVEPRVVELLLRSGADAEALDEHGMTPADVLVRSVGANVESLRLLIEAGASLATARDVRQRTPLHHHADSFRASASIVCELLRAGCDPAATDMLENTPLHSMATFCSCRRSVVDQLLAHGADINARNAYGHTPLHYASIYNPSVCSRLIAAGASVSEETPDGRTPLTGMIMRNHVGAVRAALDTRPPLDVIGTSLDSARRSKPTAATRECVREAVLRGGVRFLSAPVQRAHASFIAECEAELKTMAGMRVGTPETSLLEILRAQTLLPVLLPPRCQRRILANLVVYRDLADRCVRAMRYKTQLVEQLAARVSECALPPEVVRSVLAHVPVADLKQTLRFPVGE</sequence>
<dbReference type="InterPro" id="IPR036770">
    <property type="entry name" value="Ankyrin_rpt-contain_sf"/>
</dbReference>
<dbReference type="Proteomes" id="UP000202998">
    <property type="component" value="Segment"/>
</dbReference>
<feature type="repeat" description="ANK" evidence="3">
    <location>
        <begin position="83"/>
        <end position="117"/>
    </location>
</feature>
<evidence type="ECO:0000256" key="1">
    <source>
        <dbReference type="ARBA" id="ARBA00022737"/>
    </source>
</evidence>
<protein>
    <submittedName>
        <fullName evidence="4">Ankyrin-like protein</fullName>
    </submittedName>
</protein>
<evidence type="ECO:0000256" key="3">
    <source>
        <dbReference type="PROSITE-ProRule" id="PRU00023"/>
    </source>
</evidence>
<dbReference type="Pfam" id="PF00023">
    <property type="entry name" value="Ank"/>
    <property type="match status" value="2"/>
</dbReference>
<gene>
    <name evidence="4" type="ORF">SePPVgORF111</name>
</gene>
<feature type="repeat" description="ANK" evidence="3">
    <location>
        <begin position="47"/>
        <end position="82"/>
    </location>
</feature>
<keyword evidence="1" id="KW-0677">Repeat</keyword>
<keyword evidence="2 3" id="KW-0040">ANK repeat</keyword>
<dbReference type="PRINTS" id="PR01415">
    <property type="entry name" value="ANKYRIN"/>
</dbReference>
<dbReference type="Pfam" id="PF12796">
    <property type="entry name" value="Ank_2"/>
    <property type="match status" value="2"/>
</dbReference>
<reference evidence="4 5" key="1">
    <citation type="journal article" date="2017" name="Sci. Rep.">
        <title>Recovery of the first full-length genome sequence of a parapoxvirus directly from a clinical sample.</title>
        <authorList>
            <person name="Gunther T."/>
            <person name="Haas L."/>
            <person name="Alawi M."/>
            <person name="Wohlsein P."/>
            <person name="Marks J."/>
            <person name="Grundhoff A."/>
            <person name="Becher P."/>
            <person name="Fischer N."/>
        </authorList>
    </citation>
    <scope>NUCLEOTIDE SEQUENCE [LARGE SCALE GENOMIC DNA]</scope>
    <source>
        <strain evidence="4">AFK76s1</strain>
    </source>
</reference>
<dbReference type="SUPFAM" id="SSF48403">
    <property type="entry name" value="Ankyrin repeat"/>
    <property type="match status" value="1"/>
</dbReference>
<keyword evidence="5" id="KW-1185">Reference proteome</keyword>
<dbReference type="EMBL" id="KY382358">
    <property type="protein sequence ID" value="ASC55527.1"/>
    <property type="molecule type" value="Genomic_DNA"/>
</dbReference>
<dbReference type="PANTHER" id="PTHR24134">
    <property type="entry name" value="ANKYRIN REPEAT-CONTAINING PROTEIN DDB_G0279043"/>
    <property type="match status" value="1"/>
</dbReference>
<name>A0A1Z3GCP0_9POXV</name>
<organism evidence="4 5">
    <name type="scientific">Seal parapoxvirus</name>
    <dbReference type="NCBI Taxonomy" id="187984"/>
    <lineage>
        <taxon>Viruses</taxon>
        <taxon>Varidnaviria</taxon>
        <taxon>Bamfordvirae</taxon>
        <taxon>Nucleocytoviricota</taxon>
        <taxon>Pokkesviricetes</taxon>
        <taxon>Chitovirales</taxon>
        <taxon>Poxviridae</taxon>
        <taxon>Chordopoxvirinae</taxon>
        <taxon>Parapoxvirus</taxon>
        <taxon>Parapoxvirus sealpox</taxon>
        <taxon>Grey sealpox virus</taxon>
    </lineage>
</organism>
<dbReference type="OrthoDB" id="4741at10239"/>
<dbReference type="PROSITE" id="PS50297">
    <property type="entry name" value="ANK_REP_REGION"/>
    <property type="match status" value="3"/>
</dbReference>
<accession>A0A1Z3GCP0</accession>
<dbReference type="SMART" id="SM00248">
    <property type="entry name" value="ANK"/>
    <property type="match status" value="10"/>
</dbReference>
<dbReference type="Gene3D" id="1.25.40.20">
    <property type="entry name" value="Ankyrin repeat-containing domain"/>
    <property type="match status" value="3"/>
</dbReference>
<dbReference type="PANTHER" id="PTHR24134:SF9">
    <property type="entry name" value="ANKYRIN REPEAT AND SOCS BOX PROTEIN 8"/>
    <property type="match status" value="1"/>
</dbReference>